<dbReference type="Pfam" id="PF00126">
    <property type="entry name" value="HTH_1"/>
    <property type="match status" value="1"/>
</dbReference>
<dbReference type="InterPro" id="IPR050950">
    <property type="entry name" value="HTH-type_LysR_regulators"/>
</dbReference>
<dbReference type="SUPFAM" id="SSF46785">
    <property type="entry name" value="Winged helix' DNA-binding domain"/>
    <property type="match status" value="1"/>
</dbReference>
<dbReference type="PRINTS" id="PR00039">
    <property type="entry name" value="HTHLYSR"/>
</dbReference>
<dbReference type="Gene3D" id="3.40.190.290">
    <property type="match status" value="1"/>
</dbReference>
<dbReference type="AlphaFoldDB" id="A0A242N3G5"/>
<feature type="domain" description="HTH lysR-type" evidence="5">
    <location>
        <begin position="1"/>
        <end position="60"/>
    </location>
</feature>
<name>A0A242N3G5_CABSO</name>
<comment type="caution">
    <text evidence="6">The sequence shown here is derived from an EMBL/GenBank/DDBJ whole genome shotgun (WGS) entry which is preliminary data.</text>
</comment>
<gene>
    <name evidence="6" type="ORF">PAMC26577_06165</name>
</gene>
<dbReference type="Gene3D" id="1.10.10.10">
    <property type="entry name" value="Winged helix-like DNA-binding domain superfamily/Winged helix DNA-binding domain"/>
    <property type="match status" value="1"/>
</dbReference>
<reference evidence="6 7" key="1">
    <citation type="submission" date="2017-03" db="EMBL/GenBank/DDBJ databases">
        <title>Genome analysis of strain PAMC 26577.</title>
        <authorList>
            <person name="Oh H.-M."/>
            <person name="Yang J.-A."/>
        </authorList>
    </citation>
    <scope>NUCLEOTIDE SEQUENCE [LARGE SCALE GENOMIC DNA]</scope>
    <source>
        <strain evidence="6 7">PAMC 26577</strain>
    </source>
</reference>
<dbReference type="Pfam" id="PF03466">
    <property type="entry name" value="LysR_substrate"/>
    <property type="match status" value="1"/>
</dbReference>
<dbReference type="PANTHER" id="PTHR30419">
    <property type="entry name" value="HTH-TYPE TRANSCRIPTIONAL REGULATOR YBHD"/>
    <property type="match status" value="1"/>
</dbReference>
<evidence type="ECO:0000313" key="7">
    <source>
        <dbReference type="Proteomes" id="UP000195221"/>
    </source>
</evidence>
<keyword evidence="2" id="KW-0805">Transcription regulation</keyword>
<sequence>MRFDLVTLRLFVSTAELGGVTRAAASLHLVPAAASRRIRDLEEQLGLALFVRLPHGMALSDAGRTMLAHARSMLHAVERMQDDAAAFLHGGRGIVRIAACTSAVLQFLPDDIRACNAANANIHIDLQEMNSEGVVRAVQRGVADLGVYESSVGSVAMPTLHYRDDRLCVVTLGDHPLARDAANGQAVTIDSLLAHELIGLTEGASVTITLGRLAARAEKPLKMRIRVGSFDSMAAMIAAGIGVGLMPEAVAKVIANAPHFHHLPIADDWAARRFVLCHQPRQSLALAADSVISSLTGMPLPPR</sequence>
<protein>
    <submittedName>
        <fullName evidence="6">Transcriptional regulator, LysR family</fullName>
    </submittedName>
</protein>
<dbReference type="EMBL" id="NBTZ01000026">
    <property type="protein sequence ID" value="OTP78218.1"/>
    <property type="molecule type" value="Genomic_DNA"/>
</dbReference>
<evidence type="ECO:0000256" key="3">
    <source>
        <dbReference type="ARBA" id="ARBA00023125"/>
    </source>
</evidence>
<comment type="similarity">
    <text evidence="1">Belongs to the LysR transcriptional regulatory family.</text>
</comment>
<dbReference type="RefSeq" id="WP_075357504.1">
    <property type="nucleotide sequence ID" value="NZ_MSRG01000012.1"/>
</dbReference>
<dbReference type="InterPro" id="IPR005119">
    <property type="entry name" value="LysR_subst-bd"/>
</dbReference>
<dbReference type="Proteomes" id="UP000195221">
    <property type="component" value="Unassembled WGS sequence"/>
</dbReference>
<dbReference type="PANTHER" id="PTHR30419:SF2">
    <property type="entry name" value="LYSR FAMILY TRANSCRIPTIONAL REGULATOR"/>
    <property type="match status" value="1"/>
</dbReference>
<dbReference type="GO" id="GO:0003677">
    <property type="term" value="F:DNA binding"/>
    <property type="evidence" value="ECO:0007669"/>
    <property type="project" value="UniProtKB-KW"/>
</dbReference>
<dbReference type="PROSITE" id="PS50931">
    <property type="entry name" value="HTH_LYSR"/>
    <property type="match status" value="1"/>
</dbReference>
<evidence type="ECO:0000256" key="1">
    <source>
        <dbReference type="ARBA" id="ARBA00009437"/>
    </source>
</evidence>
<evidence type="ECO:0000256" key="2">
    <source>
        <dbReference type="ARBA" id="ARBA00023015"/>
    </source>
</evidence>
<evidence type="ECO:0000259" key="5">
    <source>
        <dbReference type="PROSITE" id="PS50931"/>
    </source>
</evidence>
<evidence type="ECO:0000313" key="6">
    <source>
        <dbReference type="EMBL" id="OTP78218.1"/>
    </source>
</evidence>
<proteinExistence type="inferred from homology"/>
<dbReference type="GO" id="GO:0005829">
    <property type="term" value="C:cytosol"/>
    <property type="evidence" value="ECO:0007669"/>
    <property type="project" value="TreeGrafter"/>
</dbReference>
<accession>A0A242N3G5</accession>
<dbReference type="InterPro" id="IPR036388">
    <property type="entry name" value="WH-like_DNA-bd_sf"/>
</dbReference>
<keyword evidence="3" id="KW-0238">DNA-binding</keyword>
<keyword evidence="4" id="KW-0804">Transcription</keyword>
<organism evidence="6 7">
    <name type="scientific">Caballeronia sordidicola</name>
    <name type="common">Burkholderia sordidicola</name>
    <dbReference type="NCBI Taxonomy" id="196367"/>
    <lineage>
        <taxon>Bacteria</taxon>
        <taxon>Pseudomonadati</taxon>
        <taxon>Pseudomonadota</taxon>
        <taxon>Betaproteobacteria</taxon>
        <taxon>Burkholderiales</taxon>
        <taxon>Burkholderiaceae</taxon>
        <taxon>Caballeronia</taxon>
    </lineage>
</organism>
<dbReference type="GO" id="GO:0003700">
    <property type="term" value="F:DNA-binding transcription factor activity"/>
    <property type="evidence" value="ECO:0007669"/>
    <property type="project" value="InterPro"/>
</dbReference>
<dbReference type="FunFam" id="1.10.10.10:FF:000001">
    <property type="entry name" value="LysR family transcriptional regulator"/>
    <property type="match status" value="1"/>
</dbReference>
<dbReference type="SUPFAM" id="SSF53850">
    <property type="entry name" value="Periplasmic binding protein-like II"/>
    <property type="match status" value="1"/>
</dbReference>
<evidence type="ECO:0000256" key="4">
    <source>
        <dbReference type="ARBA" id="ARBA00023163"/>
    </source>
</evidence>
<dbReference type="InterPro" id="IPR036390">
    <property type="entry name" value="WH_DNA-bd_sf"/>
</dbReference>
<dbReference type="InterPro" id="IPR000847">
    <property type="entry name" value="LysR_HTH_N"/>
</dbReference>